<proteinExistence type="inferred from homology"/>
<dbReference type="GO" id="GO:0006508">
    <property type="term" value="P:proteolysis"/>
    <property type="evidence" value="ECO:0007669"/>
    <property type="project" value="UniProtKB-KW"/>
</dbReference>
<organism evidence="8 9">
    <name type="scientific">Saprolegnia diclina (strain VS20)</name>
    <dbReference type="NCBI Taxonomy" id="1156394"/>
    <lineage>
        <taxon>Eukaryota</taxon>
        <taxon>Sar</taxon>
        <taxon>Stramenopiles</taxon>
        <taxon>Oomycota</taxon>
        <taxon>Saprolegniomycetes</taxon>
        <taxon>Saprolegniales</taxon>
        <taxon>Saprolegniaceae</taxon>
        <taxon>Saprolegnia</taxon>
    </lineage>
</organism>
<feature type="chain" id="PRO_5004583524" description="Peptidase A1 domain-containing protein" evidence="6">
    <location>
        <begin position="18"/>
        <end position="501"/>
    </location>
</feature>
<dbReference type="PANTHER" id="PTHR13683:SF375">
    <property type="entry name" value="PEPTIDASE A1 DOMAIN-CONTAINING PROTEIN"/>
    <property type="match status" value="1"/>
</dbReference>
<dbReference type="Proteomes" id="UP000030762">
    <property type="component" value="Unassembled WGS sequence"/>
</dbReference>
<dbReference type="EMBL" id="JH767145">
    <property type="protein sequence ID" value="EQC37126.1"/>
    <property type="molecule type" value="Genomic_DNA"/>
</dbReference>
<dbReference type="Gene3D" id="2.40.70.10">
    <property type="entry name" value="Acid Proteases"/>
    <property type="match status" value="2"/>
</dbReference>
<evidence type="ECO:0000256" key="2">
    <source>
        <dbReference type="ARBA" id="ARBA00022670"/>
    </source>
</evidence>
<dbReference type="VEuPathDB" id="FungiDB:SDRG_05353"/>
<comment type="similarity">
    <text evidence="1">Belongs to the peptidase A1 family.</text>
</comment>
<dbReference type="PANTHER" id="PTHR13683">
    <property type="entry name" value="ASPARTYL PROTEASES"/>
    <property type="match status" value="1"/>
</dbReference>
<dbReference type="RefSeq" id="XP_008609288.1">
    <property type="nucleotide sequence ID" value="XM_008611066.1"/>
</dbReference>
<accession>T0QQV4</accession>
<dbReference type="InParanoid" id="T0QQV4"/>
<feature type="domain" description="Peptidase A1" evidence="7">
    <location>
        <begin position="62"/>
        <end position="397"/>
    </location>
</feature>
<dbReference type="GO" id="GO:0004190">
    <property type="term" value="F:aspartic-type endopeptidase activity"/>
    <property type="evidence" value="ECO:0007669"/>
    <property type="project" value="InterPro"/>
</dbReference>
<dbReference type="InterPro" id="IPR033121">
    <property type="entry name" value="PEPTIDASE_A1"/>
</dbReference>
<dbReference type="Pfam" id="PF00026">
    <property type="entry name" value="Asp"/>
    <property type="match status" value="1"/>
</dbReference>
<evidence type="ECO:0000313" key="9">
    <source>
        <dbReference type="Proteomes" id="UP000030762"/>
    </source>
</evidence>
<dbReference type="PROSITE" id="PS51767">
    <property type="entry name" value="PEPTIDASE_A1"/>
    <property type="match status" value="1"/>
</dbReference>
<dbReference type="SUPFAM" id="SSF50630">
    <property type="entry name" value="Acid proteases"/>
    <property type="match status" value="1"/>
</dbReference>
<keyword evidence="5" id="KW-1133">Transmembrane helix</keyword>
<evidence type="ECO:0000256" key="1">
    <source>
        <dbReference type="ARBA" id="ARBA00007447"/>
    </source>
</evidence>
<evidence type="ECO:0000256" key="6">
    <source>
        <dbReference type="SAM" id="SignalP"/>
    </source>
</evidence>
<keyword evidence="9" id="KW-1185">Reference proteome</keyword>
<evidence type="ECO:0000313" key="8">
    <source>
        <dbReference type="EMBL" id="EQC37126.1"/>
    </source>
</evidence>
<keyword evidence="3 6" id="KW-0732">Signal</keyword>
<feature type="signal peptide" evidence="6">
    <location>
        <begin position="1"/>
        <end position="17"/>
    </location>
</feature>
<keyword evidence="2" id="KW-0645">Protease</keyword>
<feature type="transmembrane region" description="Helical" evidence="5">
    <location>
        <begin position="436"/>
        <end position="457"/>
    </location>
</feature>
<dbReference type="OrthoDB" id="2747330at2759"/>
<dbReference type="OMA" id="CIGRIDG"/>
<evidence type="ECO:0000259" key="7">
    <source>
        <dbReference type="PROSITE" id="PS51767"/>
    </source>
</evidence>
<sequence>MVRSLCMAAIVAATASAMPAYPPGVRLELTRLASTHEEVMLQSLKENPAAVEMSLVLGQGVHSVEIFFGHQKRLLIVDTGSADTAFPCTGCVDCGARHTNPLYVMGDSASYLSCADNKKRGFSPCKSCTSDEHCAFAEEYVEGSGWKALKVQDTAYFEDRPDLSANLVFGCMQSESGAFLSQRADGIMGMSQDPDAVHVQFFMDGVTTLRGFSQCIAEDGGSMVIGGLDVSRNLPSETMVFTPLRDTGYSYWTVSLESISVGGHQVDVDTSIYNAHRGCVFDSGTTFVYIPSAAKAGFQKQWTAAVGEDSEHAAYIDGGDYTLSRLELQALPSICFQFANDASMCIPPTQYMVHDFGDTYTATIFFQDFAQATIIGASMLQDHNIMYDMDNHRIGFVRAHCGSNSKLESVALVTALGGDAFTPEWSVAKLLSDIPAITGFVFGVGLLLFVSELYAAVSSYKRAPSAPRPLQEPLLEGSHEACAEGLIFGDSDTTSFALHSV</sequence>
<keyword evidence="5" id="KW-0472">Membrane</keyword>
<dbReference type="STRING" id="1156394.T0QQV4"/>
<evidence type="ECO:0000256" key="4">
    <source>
        <dbReference type="ARBA" id="ARBA00022801"/>
    </source>
</evidence>
<protein>
    <recommendedName>
        <fullName evidence="7">Peptidase A1 domain-containing protein</fullName>
    </recommendedName>
</protein>
<gene>
    <name evidence="8" type="ORF">SDRG_05353</name>
</gene>
<dbReference type="eggNOG" id="KOG1339">
    <property type="taxonomic scope" value="Eukaryota"/>
</dbReference>
<keyword evidence="5" id="KW-0812">Transmembrane</keyword>
<keyword evidence="4" id="KW-0378">Hydrolase</keyword>
<dbReference type="InterPro" id="IPR021109">
    <property type="entry name" value="Peptidase_aspartic_dom_sf"/>
</dbReference>
<reference evidence="8 9" key="1">
    <citation type="submission" date="2012-04" db="EMBL/GenBank/DDBJ databases">
        <title>The Genome Sequence of Saprolegnia declina VS20.</title>
        <authorList>
            <consortium name="The Broad Institute Genome Sequencing Platform"/>
            <person name="Russ C."/>
            <person name="Nusbaum C."/>
            <person name="Tyler B."/>
            <person name="van West P."/>
            <person name="Dieguez-Uribeondo J."/>
            <person name="de Bruijn I."/>
            <person name="Tripathy S."/>
            <person name="Jiang R."/>
            <person name="Young S.K."/>
            <person name="Zeng Q."/>
            <person name="Gargeya S."/>
            <person name="Fitzgerald M."/>
            <person name="Haas B."/>
            <person name="Abouelleil A."/>
            <person name="Alvarado L."/>
            <person name="Arachchi H.M."/>
            <person name="Berlin A."/>
            <person name="Chapman S.B."/>
            <person name="Goldberg J."/>
            <person name="Griggs A."/>
            <person name="Gujja S."/>
            <person name="Hansen M."/>
            <person name="Howarth C."/>
            <person name="Imamovic A."/>
            <person name="Larimer J."/>
            <person name="McCowen C."/>
            <person name="Montmayeur A."/>
            <person name="Murphy C."/>
            <person name="Neiman D."/>
            <person name="Pearson M."/>
            <person name="Priest M."/>
            <person name="Roberts A."/>
            <person name="Saif S."/>
            <person name="Shea T."/>
            <person name="Sisk P."/>
            <person name="Sykes S."/>
            <person name="Wortman J."/>
            <person name="Nusbaum C."/>
            <person name="Birren B."/>
        </authorList>
    </citation>
    <scope>NUCLEOTIDE SEQUENCE [LARGE SCALE GENOMIC DNA]</scope>
    <source>
        <strain evidence="8 9">VS20</strain>
    </source>
</reference>
<evidence type="ECO:0000256" key="5">
    <source>
        <dbReference type="SAM" id="Phobius"/>
    </source>
</evidence>
<dbReference type="AlphaFoldDB" id="T0QQV4"/>
<dbReference type="GeneID" id="19946080"/>
<evidence type="ECO:0000256" key="3">
    <source>
        <dbReference type="ARBA" id="ARBA00022729"/>
    </source>
</evidence>
<dbReference type="InterPro" id="IPR001461">
    <property type="entry name" value="Aspartic_peptidase_A1"/>
</dbReference>
<name>T0QQV4_SAPDV</name>